<keyword evidence="1" id="KW-0175">Coiled coil</keyword>
<evidence type="ECO:0008006" key="9">
    <source>
        <dbReference type="Google" id="ProtNLM"/>
    </source>
</evidence>
<evidence type="ECO:0000313" key="7">
    <source>
        <dbReference type="Proteomes" id="UP000528555"/>
    </source>
</evidence>
<evidence type="ECO:0000256" key="4">
    <source>
        <dbReference type="SAM" id="SignalP"/>
    </source>
</evidence>
<feature type="transmembrane region" description="Helical" evidence="3">
    <location>
        <begin position="563"/>
        <end position="584"/>
    </location>
</feature>
<proteinExistence type="predicted"/>
<organism evidence="6 7">
    <name type="scientific">Dorea phocaeensis</name>
    <dbReference type="NCBI Taxonomy" id="2040291"/>
    <lineage>
        <taxon>Bacteria</taxon>
        <taxon>Bacillati</taxon>
        <taxon>Bacillota</taxon>
        <taxon>Clostridia</taxon>
        <taxon>Lachnospirales</taxon>
        <taxon>Lachnospiraceae</taxon>
        <taxon>Dorea</taxon>
    </lineage>
</organism>
<gene>
    <name evidence="6" type="ORF">G5A66_11485</name>
    <name evidence="5" type="ORF">G5A75_11485</name>
</gene>
<keyword evidence="3" id="KW-1133">Transmembrane helix</keyword>
<evidence type="ECO:0000256" key="1">
    <source>
        <dbReference type="SAM" id="Coils"/>
    </source>
</evidence>
<feature type="signal peptide" evidence="4">
    <location>
        <begin position="1"/>
        <end position="28"/>
    </location>
</feature>
<dbReference type="Proteomes" id="UP000701680">
    <property type="component" value="Unassembled WGS sequence"/>
</dbReference>
<feature type="compositionally biased region" description="Acidic residues" evidence="2">
    <location>
        <begin position="119"/>
        <end position="128"/>
    </location>
</feature>
<dbReference type="RefSeq" id="WP_173815090.1">
    <property type="nucleotide sequence ID" value="NZ_JAAITX010000010.1"/>
</dbReference>
<keyword evidence="4" id="KW-0732">Signal</keyword>
<dbReference type="Proteomes" id="UP000528555">
    <property type="component" value="Unassembled WGS sequence"/>
</dbReference>
<dbReference type="EMBL" id="JAAITX010000010">
    <property type="protein sequence ID" value="NVH59234.1"/>
    <property type="molecule type" value="Genomic_DNA"/>
</dbReference>
<feature type="chain" id="PRO_5032428721" description="Ig-like domain-containing protein" evidence="4">
    <location>
        <begin position="29"/>
        <end position="596"/>
    </location>
</feature>
<feature type="coiled-coil region" evidence="1">
    <location>
        <begin position="77"/>
        <end position="104"/>
    </location>
</feature>
<feature type="compositionally biased region" description="Basic and acidic residues" evidence="2">
    <location>
        <begin position="129"/>
        <end position="142"/>
    </location>
</feature>
<evidence type="ECO:0000313" key="5">
    <source>
        <dbReference type="EMBL" id="NSK15458.1"/>
    </source>
</evidence>
<comment type="caution">
    <text evidence="6">The sequence shown here is derived from an EMBL/GenBank/DDBJ whole genome shotgun (WGS) entry which is preliminary data.</text>
</comment>
<reference evidence="7 8" key="1">
    <citation type="journal article" date="2020" name="Cell Host Microbe">
        <title>Functional and Genomic Variation between Human-Derived Isolates of Lachnospiraceae Reveals Inter- and Intra-Species Diversity.</title>
        <authorList>
            <person name="Sorbara M.T."/>
            <person name="Littmann E.R."/>
            <person name="Fontana E."/>
            <person name="Moody T.U."/>
            <person name="Kohout C.E."/>
            <person name="Gjonbalaj M."/>
            <person name="Eaton V."/>
            <person name="Seok R."/>
            <person name="Leiner I.M."/>
            <person name="Pamer E.G."/>
        </authorList>
    </citation>
    <scope>NUCLEOTIDE SEQUENCE [LARGE SCALE GENOMIC DNA]</scope>
    <source>
        <strain evidence="6 7">MSK.17.11</strain>
        <strain evidence="5 8">MSK.17.38</strain>
    </source>
</reference>
<reference evidence="6" key="2">
    <citation type="submission" date="2020-02" db="EMBL/GenBank/DDBJ databases">
        <authorList>
            <person name="Littmann E."/>
            <person name="Sorbara M."/>
        </authorList>
    </citation>
    <scope>NUCLEOTIDE SEQUENCE</scope>
    <source>
        <strain evidence="6">MSK.17.11</strain>
        <strain evidence="5">MSK.17.38</strain>
    </source>
</reference>
<evidence type="ECO:0000256" key="2">
    <source>
        <dbReference type="SAM" id="MobiDB-lite"/>
    </source>
</evidence>
<protein>
    <recommendedName>
        <fullName evidence="9">Ig-like domain-containing protein</fullName>
    </recommendedName>
</protein>
<keyword evidence="3" id="KW-0812">Transmembrane</keyword>
<keyword evidence="3" id="KW-0472">Membrane</keyword>
<keyword evidence="7" id="KW-1185">Reference proteome</keyword>
<name>A0A850HLJ3_9FIRM</name>
<feature type="region of interest" description="Disordered" evidence="2">
    <location>
        <begin position="111"/>
        <end position="150"/>
    </location>
</feature>
<dbReference type="EMBL" id="JAAIUO010000010">
    <property type="protein sequence ID" value="NSK15458.1"/>
    <property type="molecule type" value="Genomic_DNA"/>
</dbReference>
<dbReference type="AlphaFoldDB" id="A0A850HLJ3"/>
<sequence length="596" mass="66988">MGWKMKKIMSLGVILALIYCQQSGNAQASEEQDRKCFEVECPNPDGKSGYYVTKPEVKITQVSEAGVTRYCFVNGEGQELQGELKELEEQAAVKADQMAEGENSLSVWMEEKTQKPEAGEGEEQEGEEEGKGEVREENKESKEDEEENQKEKKFLQEYKFFVDTIPPKLQFSVPQGIDVWYQNETQLSVAAADEEPGSGVAWTSCRADGEELGNSGKAETVYRVKKPSQEGKAVQVMVYAWDRAGNQAQKSVGLYIDGQAPKAGITGVIPYQITSQPVEIHYTVEEENEVGSAAAKAVRQDPKGTVTELSPEVWTNTGNGKMAMQRLTEDGIYQLEMEAFDLSGHSDRAKAQVIIDRENPIIYEVERLNQSYLKSFRWELPPGKWIWDFTSYTYTMLLDGKLYPMGETVTGEGWHTLEVKAVDAAGNIGVSRADFVIDHSAPEIVFRDVREGESYEEERTFQVTLEDQADVIEEIQINGKEQPIQNTSKIYQYTVQEQQAYEVTVKAKDRAGNQAVTRIHFRIKAKETVLDRVMKPVKKSLGMKVEETGNVPDENEKEESTRWIWIIGSLLAGGGAVAIGLWYWEQKNSHKREDAG</sequence>
<accession>A0A850HLJ3</accession>
<evidence type="ECO:0000256" key="3">
    <source>
        <dbReference type="SAM" id="Phobius"/>
    </source>
</evidence>
<evidence type="ECO:0000313" key="6">
    <source>
        <dbReference type="EMBL" id="NVH59234.1"/>
    </source>
</evidence>
<evidence type="ECO:0000313" key="8">
    <source>
        <dbReference type="Proteomes" id="UP000701680"/>
    </source>
</evidence>